<evidence type="ECO:0000256" key="2">
    <source>
        <dbReference type="ARBA" id="ARBA00022614"/>
    </source>
</evidence>
<dbReference type="InterPro" id="IPR027038">
    <property type="entry name" value="RanGap"/>
</dbReference>
<dbReference type="InterPro" id="IPR001611">
    <property type="entry name" value="Leu-rich_rpt"/>
</dbReference>
<dbReference type="RefSeq" id="XP_005767671.1">
    <property type="nucleotide sequence ID" value="XM_005767614.1"/>
</dbReference>
<keyword evidence="3" id="KW-0677">Repeat</keyword>
<dbReference type="SMART" id="SM00240">
    <property type="entry name" value="FHA"/>
    <property type="match status" value="1"/>
</dbReference>
<evidence type="ECO:0000313" key="6">
    <source>
        <dbReference type="EnsemblProtists" id="EOD15242"/>
    </source>
</evidence>
<dbReference type="GO" id="GO:0005634">
    <property type="term" value="C:nucleus"/>
    <property type="evidence" value="ECO:0007669"/>
    <property type="project" value="TreeGrafter"/>
</dbReference>
<dbReference type="Gene3D" id="3.80.10.10">
    <property type="entry name" value="Ribonuclease Inhibitor"/>
    <property type="match status" value="1"/>
</dbReference>
<reference evidence="7" key="1">
    <citation type="journal article" date="2013" name="Nature">
        <title>Pan genome of the phytoplankton Emiliania underpins its global distribution.</title>
        <authorList>
            <person name="Read B.A."/>
            <person name="Kegel J."/>
            <person name="Klute M.J."/>
            <person name="Kuo A."/>
            <person name="Lefebvre S.C."/>
            <person name="Maumus F."/>
            <person name="Mayer C."/>
            <person name="Miller J."/>
            <person name="Monier A."/>
            <person name="Salamov A."/>
            <person name="Young J."/>
            <person name="Aguilar M."/>
            <person name="Claverie J.M."/>
            <person name="Frickenhaus S."/>
            <person name="Gonzalez K."/>
            <person name="Herman E.K."/>
            <person name="Lin Y.C."/>
            <person name="Napier J."/>
            <person name="Ogata H."/>
            <person name="Sarno A.F."/>
            <person name="Shmutz J."/>
            <person name="Schroeder D."/>
            <person name="de Vargas C."/>
            <person name="Verret F."/>
            <person name="von Dassow P."/>
            <person name="Valentin K."/>
            <person name="Van de Peer Y."/>
            <person name="Wheeler G."/>
            <person name="Dacks J.B."/>
            <person name="Delwiche C.F."/>
            <person name="Dyhrman S.T."/>
            <person name="Glockner G."/>
            <person name="John U."/>
            <person name="Richards T."/>
            <person name="Worden A.Z."/>
            <person name="Zhang X."/>
            <person name="Grigoriev I.V."/>
            <person name="Allen A.E."/>
            <person name="Bidle K."/>
            <person name="Borodovsky M."/>
            <person name="Bowler C."/>
            <person name="Brownlee C."/>
            <person name="Cock J.M."/>
            <person name="Elias M."/>
            <person name="Gladyshev V.N."/>
            <person name="Groth M."/>
            <person name="Guda C."/>
            <person name="Hadaegh A."/>
            <person name="Iglesias-Rodriguez M.D."/>
            <person name="Jenkins J."/>
            <person name="Jones B.M."/>
            <person name="Lawson T."/>
            <person name="Leese F."/>
            <person name="Lindquist E."/>
            <person name="Lobanov A."/>
            <person name="Lomsadze A."/>
            <person name="Malik S.B."/>
            <person name="Marsh M.E."/>
            <person name="Mackinder L."/>
            <person name="Mock T."/>
            <person name="Mueller-Roeber B."/>
            <person name="Pagarete A."/>
            <person name="Parker M."/>
            <person name="Probert I."/>
            <person name="Quesneville H."/>
            <person name="Raines C."/>
            <person name="Rensing S.A."/>
            <person name="Riano-Pachon D.M."/>
            <person name="Richier S."/>
            <person name="Rokitta S."/>
            <person name="Shiraiwa Y."/>
            <person name="Soanes D.M."/>
            <person name="van der Giezen M."/>
            <person name="Wahlund T.M."/>
            <person name="Williams B."/>
            <person name="Wilson W."/>
            <person name="Wolfe G."/>
            <person name="Wurch L.L."/>
        </authorList>
    </citation>
    <scope>NUCLEOTIDE SEQUENCE</scope>
</reference>
<dbReference type="Gene3D" id="2.60.200.20">
    <property type="match status" value="1"/>
</dbReference>
<dbReference type="Proteomes" id="UP000013827">
    <property type="component" value="Unassembled WGS sequence"/>
</dbReference>
<dbReference type="Pfam" id="PF13516">
    <property type="entry name" value="LRR_6"/>
    <property type="match status" value="2"/>
</dbReference>
<dbReference type="CDD" id="cd00060">
    <property type="entry name" value="FHA"/>
    <property type="match status" value="1"/>
</dbReference>
<name>A0A0D3IVF7_EMIH1</name>
<dbReference type="PROSITE" id="PS50006">
    <property type="entry name" value="FHA_DOMAIN"/>
    <property type="match status" value="1"/>
</dbReference>
<dbReference type="SMART" id="SM00368">
    <property type="entry name" value="LRR_RI"/>
    <property type="match status" value="4"/>
</dbReference>
<dbReference type="PaxDb" id="2903-EOD15242"/>
<dbReference type="Pfam" id="PF00498">
    <property type="entry name" value="FHA"/>
    <property type="match status" value="1"/>
</dbReference>
<evidence type="ECO:0000256" key="3">
    <source>
        <dbReference type="ARBA" id="ARBA00022737"/>
    </source>
</evidence>
<dbReference type="EnsemblProtists" id="EOD15242">
    <property type="protein sequence ID" value="EOD15242"/>
    <property type="gene ID" value="EMIHUDRAFT_119391"/>
</dbReference>
<dbReference type="GO" id="GO:0005829">
    <property type="term" value="C:cytosol"/>
    <property type="evidence" value="ECO:0007669"/>
    <property type="project" value="TreeGrafter"/>
</dbReference>
<reference evidence="6" key="2">
    <citation type="submission" date="2024-10" db="UniProtKB">
        <authorList>
            <consortium name="EnsemblProtists"/>
        </authorList>
    </citation>
    <scope>IDENTIFICATION</scope>
</reference>
<dbReference type="GeneID" id="17261402"/>
<dbReference type="SUPFAM" id="SSF52047">
    <property type="entry name" value="RNI-like"/>
    <property type="match status" value="1"/>
</dbReference>
<dbReference type="GO" id="GO:0031267">
    <property type="term" value="F:small GTPase binding"/>
    <property type="evidence" value="ECO:0007669"/>
    <property type="project" value="TreeGrafter"/>
</dbReference>
<feature type="region of interest" description="Disordered" evidence="4">
    <location>
        <begin position="120"/>
        <end position="177"/>
    </location>
</feature>
<proteinExistence type="predicted"/>
<keyword evidence="7" id="KW-1185">Reference proteome</keyword>
<dbReference type="HOGENOM" id="CLU_578011_0_0_1"/>
<dbReference type="GO" id="GO:0005096">
    <property type="term" value="F:GTPase activator activity"/>
    <property type="evidence" value="ECO:0007669"/>
    <property type="project" value="UniProtKB-KW"/>
</dbReference>
<dbReference type="PANTHER" id="PTHR24113:SF12">
    <property type="entry name" value="RAN GTPASE-ACTIVATING PROTEIN 1"/>
    <property type="match status" value="1"/>
</dbReference>
<dbReference type="InterPro" id="IPR008984">
    <property type="entry name" value="SMAD_FHA_dom_sf"/>
</dbReference>
<sequence>MPRRGFRLLSDSPSFADLLITADKADLVVGRSIHADYRIANAQISGTHCTLRLTPSGRLKLTDTSSNGTFVNGREIARFKTVDVRRGSTITFLVASVDERDAEYGDEVPAFTVCDAPPQQAVAEASPGRETVPDRVPALPAAKPPPQPASCRSEVQGRVLRKRPPSGSASGGRARQVARRPRESLLLTLSADLLGQILTALDTPAMLRAASTCSRLRLEATGARRVCLRSLRVPLGLAEAAAFFARFRRLRSVRLDGPCLARDGAAAVLSALLPDLAELEVPGNPLTSLGAKALLAADYPRHACGLLLALRHAPALVSLRLAGNELEAGAAQALVRGGLLGRGSSLELLDMSHNSLGDEGVSALADALRHRAAGLATLLLDRNFAGCEAAGRVAGMLKVNRRLRELRLAHNAIRHGGGEEIANALDANRGLQLLDLCCNTFLLSLTHEFSGADSKLYRRLRSPPRDDLTIHLG</sequence>
<feature type="domain" description="FHA" evidence="5">
    <location>
        <begin position="27"/>
        <end position="76"/>
    </location>
</feature>
<dbReference type="eggNOG" id="KOG4308">
    <property type="taxonomic scope" value="Eukaryota"/>
</dbReference>
<evidence type="ECO:0000259" key="5">
    <source>
        <dbReference type="PROSITE" id="PS50006"/>
    </source>
</evidence>
<keyword evidence="2" id="KW-0433">Leucine-rich repeat</keyword>
<dbReference type="GO" id="GO:0006913">
    <property type="term" value="P:nucleocytoplasmic transport"/>
    <property type="evidence" value="ECO:0007669"/>
    <property type="project" value="TreeGrafter"/>
</dbReference>
<evidence type="ECO:0000256" key="4">
    <source>
        <dbReference type="SAM" id="MobiDB-lite"/>
    </source>
</evidence>
<dbReference type="AlphaFoldDB" id="A0A0D3IVF7"/>
<organism evidence="6 7">
    <name type="scientific">Emiliania huxleyi (strain CCMP1516)</name>
    <dbReference type="NCBI Taxonomy" id="280463"/>
    <lineage>
        <taxon>Eukaryota</taxon>
        <taxon>Haptista</taxon>
        <taxon>Haptophyta</taxon>
        <taxon>Prymnesiophyceae</taxon>
        <taxon>Isochrysidales</taxon>
        <taxon>Noelaerhabdaceae</taxon>
        <taxon>Emiliania</taxon>
    </lineage>
</organism>
<keyword evidence="1" id="KW-0343">GTPase activation</keyword>
<protein>
    <recommendedName>
        <fullName evidence="5">FHA domain-containing protein</fullName>
    </recommendedName>
</protein>
<dbReference type="SUPFAM" id="SSF49879">
    <property type="entry name" value="SMAD/FHA domain"/>
    <property type="match status" value="1"/>
</dbReference>
<dbReference type="InterPro" id="IPR032675">
    <property type="entry name" value="LRR_dom_sf"/>
</dbReference>
<evidence type="ECO:0000313" key="7">
    <source>
        <dbReference type="Proteomes" id="UP000013827"/>
    </source>
</evidence>
<dbReference type="PANTHER" id="PTHR24113">
    <property type="entry name" value="RAN GTPASE-ACTIVATING PROTEIN 1"/>
    <property type="match status" value="1"/>
</dbReference>
<accession>A0A0D3IVF7</accession>
<evidence type="ECO:0000256" key="1">
    <source>
        <dbReference type="ARBA" id="ARBA00022468"/>
    </source>
</evidence>
<dbReference type="InterPro" id="IPR000253">
    <property type="entry name" value="FHA_dom"/>
</dbReference>
<dbReference type="KEGG" id="ehx:EMIHUDRAFT_119391"/>
<dbReference type="GO" id="GO:0048471">
    <property type="term" value="C:perinuclear region of cytoplasm"/>
    <property type="evidence" value="ECO:0007669"/>
    <property type="project" value="TreeGrafter"/>
</dbReference>